<dbReference type="OrthoDB" id="4097086at2759"/>
<feature type="region of interest" description="Disordered" evidence="2">
    <location>
        <begin position="418"/>
        <end position="640"/>
    </location>
</feature>
<sequence length="640" mass="70020">MGSCFAGSSTLKAFVHWLRGCGLLLKLIGLPALLALHLAGEFYGSSKPASLVLHRLSRHLRFRSLSLLTKDHDRMNDKLSYFGGADVMDSAPRHQRITRKRSMTLGTDKERSGAGSPSFDPTLAQHSDASDTASTTSTLSQPSPNPSMPSHARSKSQADIVRQGKRLSLQFPIQPSNGSNSPTFSPRSRPQSWIGAPSPVASPDVASSPTEGNLLAFIAAQERYVLELKEELVKAEKDLKTLKHHWATHESSKQRNEMRKVTQLQPLNTSLANGRADQEDEDGSSLWMQKEMDRRKALLSSTKTSQRKVFSGSRHLRTLSLLSPDKNYSPSFPQPLDIREDDNEPSKRPPPLTRNSTSPDIANLIANNVDGERYDVAGLQGLQRDVLLRTGKRMASDFKDGLLTFIEDIRQATVGDEAAIGAEGSGQPSARGPSSKNNRKVSDGRPSLSRAASSRRSNPAKGDDIADDFWKSHGLSEPKEGTTSKKTHATKLRTPQKHSQKDDDFEDNWDSWDTPNDKYSEKTAPASNSSDESEEPSPVSGRSSARTSTRYHSKRHDSKASSLTTISSAGPDDAAALRDTKRNSIPWPDLVKLSPGNLKRTASHLMKEWEKNLTPPPESRDGSHSSGDYVGRSASPAGLP</sequence>
<evidence type="ECO:0000259" key="3">
    <source>
        <dbReference type="Pfam" id="PF13257"/>
    </source>
</evidence>
<organism evidence="4 5">
    <name type="scientific">Lophiotrema nucula</name>
    <dbReference type="NCBI Taxonomy" id="690887"/>
    <lineage>
        <taxon>Eukaryota</taxon>
        <taxon>Fungi</taxon>
        <taxon>Dikarya</taxon>
        <taxon>Ascomycota</taxon>
        <taxon>Pezizomycotina</taxon>
        <taxon>Dothideomycetes</taxon>
        <taxon>Pleosporomycetidae</taxon>
        <taxon>Pleosporales</taxon>
        <taxon>Lophiotremataceae</taxon>
        <taxon>Lophiotrema</taxon>
    </lineage>
</organism>
<dbReference type="InterPro" id="IPR025122">
    <property type="entry name" value="DUF4048"/>
</dbReference>
<feature type="compositionally biased region" description="Polar residues" evidence="2">
    <location>
        <begin position="171"/>
        <end position="191"/>
    </location>
</feature>
<feature type="compositionally biased region" description="Basic residues" evidence="2">
    <location>
        <begin position="93"/>
        <end position="102"/>
    </location>
</feature>
<gene>
    <name evidence="4" type="ORF">BDV96DRAFT_578375</name>
</gene>
<feature type="compositionally biased region" description="Low complexity" evidence="2">
    <location>
        <begin position="445"/>
        <end position="457"/>
    </location>
</feature>
<feature type="compositionally biased region" description="Polar residues" evidence="2">
    <location>
        <begin position="426"/>
        <end position="436"/>
    </location>
</feature>
<dbReference type="EMBL" id="ML977327">
    <property type="protein sequence ID" value="KAF2113810.1"/>
    <property type="molecule type" value="Genomic_DNA"/>
</dbReference>
<dbReference type="AlphaFoldDB" id="A0A6A5Z313"/>
<proteinExistence type="predicted"/>
<feature type="compositionally biased region" description="Low complexity" evidence="2">
    <location>
        <begin position="525"/>
        <end position="540"/>
    </location>
</feature>
<feature type="region of interest" description="Disordered" evidence="2">
    <location>
        <begin position="267"/>
        <end position="287"/>
    </location>
</feature>
<feature type="compositionally biased region" description="Low complexity" evidence="2">
    <location>
        <begin position="196"/>
        <end position="207"/>
    </location>
</feature>
<feature type="coiled-coil region" evidence="1">
    <location>
        <begin position="218"/>
        <end position="245"/>
    </location>
</feature>
<dbReference type="Proteomes" id="UP000799770">
    <property type="component" value="Unassembled WGS sequence"/>
</dbReference>
<evidence type="ECO:0000313" key="5">
    <source>
        <dbReference type="Proteomes" id="UP000799770"/>
    </source>
</evidence>
<evidence type="ECO:0000256" key="1">
    <source>
        <dbReference type="SAM" id="Coils"/>
    </source>
</evidence>
<name>A0A6A5Z313_9PLEO</name>
<protein>
    <recommendedName>
        <fullName evidence="3">DUF4048 domain-containing protein</fullName>
    </recommendedName>
</protein>
<feature type="compositionally biased region" description="Basic residues" evidence="2">
    <location>
        <begin position="485"/>
        <end position="498"/>
    </location>
</feature>
<evidence type="ECO:0000256" key="2">
    <source>
        <dbReference type="SAM" id="MobiDB-lite"/>
    </source>
</evidence>
<feature type="region of interest" description="Disordered" evidence="2">
    <location>
        <begin position="92"/>
        <end position="207"/>
    </location>
</feature>
<evidence type="ECO:0000313" key="4">
    <source>
        <dbReference type="EMBL" id="KAF2113810.1"/>
    </source>
</evidence>
<accession>A0A6A5Z313</accession>
<keyword evidence="1" id="KW-0175">Coiled coil</keyword>
<dbReference type="Pfam" id="PF13257">
    <property type="entry name" value="DUF4048"/>
    <property type="match status" value="1"/>
</dbReference>
<keyword evidence="5" id="KW-1185">Reference proteome</keyword>
<reference evidence="4" key="1">
    <citation type="journal article" date="2020" name="Stud. Mycol.">
        <title>101 Dothideomycetes genomes: a test case for predicting lifestyles and emergence of pathogens.</title>
        <authorList>
            <person name="Haridas S."/>
            <person name="Albert R."/>
            <person name="Binder M."/>
            <person name="Bloem J."/>
            <person name="Labutti K."/>
            <person name="Salamov A."/>
            <person name="Andreopoulos B."/>
            <person name="Baker S."/>
            <person name="Barry K."/>
            <person name="Bills G."/>
            <person name="Bluhm B."/>
            <person name="Cannon C."/>
            <person name="Castanera R."/>
            <person name="Culley D."/>
            <person name="Daum C."/>
            <person name="Ezra D."/>
            <person name="Gonzalez J."/>
            <person name="Henrissat B."/>
            <person name="Kuo A."/>
            <person name="Liang C."/>
            <person name="Lipzen A."/>
            <person name="Lutzoni F."/>
            <person name="Magnuson J."/>
            <person name="Mondo S."/>
            <person name="Nolan M."/>
            <person name="Ohm R."/>
            <person name="Pangilinan J."/>
            <person name="Park H.-J."/>
            <person name="Ramirez L."/>
            <person name="Alfaro M."/>
            <person name="Sun H."/>
            <person name="Tritt A."/>
            <person name="Yoshinaga Y."/>
            <person name="Zwiers L.-H."/>
            <person name="Turgeon B."/>
            <person name="Goodwin S."/>
            <person name="Spatafora J."/>
            <person name="Crous P."/>
            <person name="Grigoriev I."/>
        </authorList>
    </citation>
    <scope>NUCLEOTIDE SEQUENCE</scope>
    <source>
        <strain evidence="4">CBS 627.86</strain>
    </source>
</reference>
<feature type="compositionally biased region" description="Basic and acidic residues" evidence="2">
    <location>
        <begin position="461"/>
        <end position="483"/>
    </location>
</feature>
<feature type="region of interest" description="Disordered" evidence="2">
    <location>
        <begin position="321"/>
        <end position="360"/>
    </location>
</feature>
<feature type="domain" description="DUF4048" evidence="3">
    <location>
        <begin position="315"/>
        <end position="530"/>
    </location>
</feature>